<keyword evidence="1" id="KW-0812">Transmembrane</keyword>
<accession>A0A498C751</accession>
<organism evidence="2 3">
    <name type="scientific">Alkalispirillum mobile</name>
    <dbReference type="NCBI Taxonomy" id="85925"/>
    <lineage>
        <taxon>Bacteria</taxon>
        <taxon>Pseudomonadati</taxon>
        <taxon>Pseudomonadota</taxon>
        <taxon>Gammaproteobacteria</taxon>
        <taxon>Chromatiales</taxon>
        <taxon>Ectothiorhodospiraceae</taxon>
        <taxon>Alkalispirillum</taxon>
    </lineage>
</organism>
<dbReference type="EMBL" id="RCDA01000001">
    <property type="protein sequence ID" value="RLK50897.1"/>
    <property type="molecule type" value="Genomic_DNA"/>
</dbReference>
<feature type="transmembrane region" description="Helical" evidence="1">
    <location>
        <begin position="18"/>
        <end position="38"/>
    </location>
</feature>
<dbReference type="Proteomes" id="UP000275461">
    <property type="component" value="Unassembled WGS sequence"/>
</dbReference>
<feature type="transmembrane region" description="Helical" evidence="1">
    <location>
        <begin position="44"/>
        <end position="65"/>
    </location>
</feature>
<protein>
    <submittedName>
        <fullName evidence="2">Uncharacterized protein</fullName>
    </submittedName>
</protein>
<gene>
    <name evidence="2" type="ORF">DFR31_0806</name>
</gene>
<proteinExistence type="predicted"/>
<evidence type="ECO:0000256" key="1">
    <source>
        <dbReference type="SAM" id="Phobius"/>
    </source>
</evidence>
<dbReference type="AlphaFoldDB" id="A0A498C751"/>
<dbReference type="RefSeq" id="WP_147436935.1">
    <property type="nucleotide sequence ID" value="NZ_RCDA01000001.1"/>
</dbReference>
<evidence type="ECO:0000313" key="2">
    <source>
        <dbReference type="EMBL" id="RLK50897.1"/>
    </source>
</evidence>
<reference evidence="2 3" key="1">
    <citation type="submission" date="2018-10" db="EMBL/GenBank/DDBJ databases">
        <title>Genomic Encyclopedia of Type Strains, Phase IV (KMG-IV): sequencing the most valuable type-strain genomes for metagenomic binning, comparative biology and taxonomic classification.</title>
        <authorList>
            <person name="Goeker M."/>
        </authorList>
    </citation>
    <scope>NUCLEOTIDE SEQUENCE [LARGE SCALE GENOMIC DNA]</scope>
    <source>
        <strain evidence="2 3">DSM 12769</strain>
    </source>
</reference>
<evidence type="ECO:0000313" key="3">
    <source>
        <dbReference type="Proteomes" id="UP000275461"/>
    </source>
</evidence>
<sequence length="83" mass="9516">MANQEKRNVIPPDRVLRILMKIGIPIAVFSLLCLWLSYFLDAPILLPVFFITALMAFGIGLAYNVRVVLLMLRQRREAENAEK</sequence>
<dbReference type="OrthoDB" id="6120131at2"/>
<keyword evidence="1" id="KW-0472">Membrane</keyword>
<keyword evidence="3" id="KW-1185">Reference proteome</keyword>
<keyword evidence="1" id="KW-1133">Transmembrane helix</keyword>
<comment type="caution">
    <text evidence="2">The sequence shown here is derived from an EMBL/GenBank/DDBJ whole genome shotgun (WGS) entry which is preliminary data.</text>
</comment>
<name>A0A498C751_9GAMM</name>